<gene>
    <name evidence="4" type="ORF">HMN09_00443500</name>
</gene>
<dbReference type="Gene3D" id="2.60.40.150">
    <property type="entry name" value="C2 domain"/>
    <property type="match status" value="1"/>
</dbReference>
<dbReference type="GO" id="GO:0051209">
    <property type="term" value="P:release of sequestered calcium ion into cytosol"/>
    <property type="evidence" value="ECO:0007669"/>
    <property type="project" value="TreeGrafter"/>
</dbReference>
<organism evidence="4 5">
    <name type="scientific">Mycena chlorophos</name>
    <name type="common">Agaric fungus</name>
    <name type="synonym">Agaricus chlorophos</name>
    <dbReference type="NCBI Taxonomy" id="658473"/>
    <lineage>
        <taxon>Eukaryota</taxon>
        <taxon>Fungi</taxon>
        <taxon>Dikarya</taxon>
        <taxon>Basidiomycota</taxon>
        <taxon>Agaricomycotina</taxon>
        <taxon>Agaricomycetes</taxon>
        <taxon>Agaricomycetidae</taxon>
        <taxon>Agaricales</taxon>
        <taxon>Marasmiineae</taxon>
        <taxon>Mycenaceae</taxon>
        <taxon>Mycena</taxon>
    </lineage>
</organism>
<dbReference type="PANTHER" id="PTHR10336:SF169">
    <property type="entry name" value="PHOSPHOINOSITIDE PHOSPHOLIPASE C"/>
    <property type="match status" value="1"/>
</dbReference>
<dbReference type="PANTHER" id="PTHR10336">
    <property type="entry name" value="PHOSPHOINOSITIDE-SPECIFIC PHOSPHOLIPASE C FAMILY PROTEIN"/>
    <property type="match status" value="1"/>
</dbReference>
<dbReference type="InterPro" id="IPR035892">
    <property type="entry name" value="C2_domain_sf"/>
</dbReference>
<name>A0A8H6WJE2_MYCCL</name>
<evidence type="ECO:0000259" key="3">
    <source>
        <dbReference type="PROSITE" id="PS50008"/>
    </source>
</evidence>
<dbReference type="InterPro" id="IPR001711">
    <property type="entry name" value="PLipase_C_Pinositol-sp_Y"/>
</dbReference>
<dbReference type="OrthoDB" id="269822at2759"/>
<dbReference type="EC" id="3.1.4.11" evidence="1"/>
<dbReference type="SUPFAM" id="SSF49562">
    <property type="entry name" value="C2 domain (Calcium/lipid-binding domain, CaLB)"/>
    <property type="match status" value="1"/>
</dbReference>
<keyword evidence="1" id="KW-0443">Lipid metabolism</keyword>
<dbReference type="EMBL" id="JACAZE010000005">
    <property type="protein sequence ID" value="KAF7317088.1"/>
    <property type="molecule type" value="Genomic_DNA"/>
</dbReference>
<dbReference type="Pfam" id="PF00387">
    <property type="entry name" value="PI-PLC-Y"/>
    <property type="match status" value="1"/>
</dbReference>
<dbReference type="Pfam" id="PF00388">
    <property type="entry name" value="PI-PLC-X"/>
    <property type="match status" value="1"/>
</dbReference>
<dbReference type="InterPro" id="IPR000909">
    <property type="entry name" value="PLipase_C_PInositol-sp_X_dom"/>
</dbReference>
<sequence length="541" mass="60738">MDLGPLYSLLLLPWPTSSRSSRTLTTRIPTTTSNRHPTSHRGLAPDIQKFLEGEGVAVNEVIGLPAVSPIHADDVSSHPLTDYFISSSHNTYLLSRQLVGKASPTSYTHVLSRNARCVEIDVWPSSKGLIVTHGYTFSKSVPFEVVCQAIGDAIQPDDYPVMVSLECHVGVSGQRELVEIVKRTWGHKLVQHKLEDIDDAKAAPKDFKGRILLMVRAFFSFVLRIVAHEPINAQVEYYAPPVEGKEMEDEAELSPASENEGEEDGDVVIRVSKAEKSKISEELAELGFYARSMKPAKGWFTETFSDPLHLLINISESACGALLPHSQTQLIEHGKEYMRRIYPKGTRIGSTNLDPLKFWRSGAHIAGLNWQHYDTSMQLNEAMFVGTKGWVLKPLALRLRDGQTAPEESRERMTVDVVGISALPPPKGKESKSFSTYVTAELLHAEQDLKWRSETVKTQDFPGDGADVMWNEKIEWEYTKDELAFVRFVVMRNEFGIDEKLAVFCARVEYLQPGWRFVRMLDMTGKNSGATLLMRFTREAV</sequence>
<comment type="catalytic activity">
    <reaction evidence="1">
        <text>a 1,2-diacyl-sn-glycero-3-phospho-(1D-myo-inositol-4,5-bisphosphate) + H2O = 1D-myo-inositol 1,4,5-trisphosphate + a 1,2-diacyl-sn-glycerol + H(+)</text>
        <dbReference type="Rhea" id="RHEA:33179"/>
        <dbReference type="ChEBI" id="CHEBI:15377"/>
        <dbReference type="ChEBI" id="CHEBI:15378"/>
        <dbReference type="ChEBI" id="CHEBI:17815"/>
        <dbReference type="ChEBI" id="CHEBI:58456"/>
        <dbReference type="ChEBI" id="CHEBI:203600"/>
        <dbReference type="EC" id="3.1.4.11"/>
    </reaction>
</comment>
<dbReference type="PROSITE" id="PS50007">
    <property type="entry name" value="PIPLC_X_DOMAIN"/>
    <property type="match status" value="1"/>
</dbReference>
<evidence type="ECO:0000313" key="5">
    <source>
        <dbReference type="Proteomes" id="UP000613580"/>
    </source>
</evidence>
<dbReference type="SMART" id="SM00148">
    <property type="entry name" value="PLCXc"/>
    <property type="match status" value="1"/>
</dbReference>
<feature type="domain" description="PI-PLC Y-box" evidence="3">
    <location>
        <begin position="283"/>
        <end position="398"/>
    </location>
</feature>
<keyword evidence="1" id="KW-0442">Lipid degradation</keyword>
<feature type="compositionally biased region" description="Low complexity" evidence="2">
    <location>
        <begin position="18"/>
        <end position="35"/>
    </location>
</feature>
<feature type="region of interest" description="Disordered" evidence="2">
    <location>
        <begin position="18"/>
        <end position="42"/>
    </location>
</feature>
<dbReference type="SUPFAM" id="SSF51695">
    <property type="entry name" value="PLC-like phosphodiesterases"/>
    <property type="match status" value="1"/>
</dbReference>
<dbReference type="CDD" id="cd00275">
    <property type="entry name" value="C2_PLC_like"/>
    <property type="match status" value="1"/>
</dbReference>
<evidence type="ECO:0000313" key="4">
    <source>
        <dbReference type="EMBL" id="KAF7317088.1"/>
    </source>
</evidence>
<dbReference type="Proteomes" id="UP000613580">
    <property type="component" value="Unassembled WGS sequence"/>
</dbReference>
<dbReference type="AlphaFoldDB" id="A0A8H6WJE2"/>
<accession>A0A8H6WJE2</accession>
<proteinExistence type="predicted"/>
<dbReference type="GO" id="GO:0048015">
    <property type="term" value="P:phosphatidylinositol-mediated signaling"/>
    <property type="evidence" value="ECO:0007669"/>
    <property type="project" value="TreeGrafter"/>
</dbReference>
<dbReference type="Gene3D" id="3.20.20.190">
    <property type="entry name" value="Phosphatidylinositol (PI) phosphodiesterase"/>
    <property type="match status" value="1"/>
</dbReference>
<comment type="caution">
    <text evidence="4">The sequence shown here is derived from an EMBL/GenBank/DDBJ whole genome shotgun (WGS) entry which is preliminary data.</text>
</comment>
<dbReference type="PROSITE" id="PS50008">
    <property type="entry name" value="PIPLC_Y_DOMAIN"/>
    <property type="match status" value="1"/>
</dbReference>
<dbReference type="PRINTS" id="PR00390">
    <property type="entry name" value="PHPHLIPASEC"/>
</dbReference>
<dbReference type="GO" id="GO:0004435">
    <property type="term" value="F:phosphatidylinositol-4,5-bisphosphate phospholipase C activity"/>
    <property type="evidence" value="ECO:0007669"/>
    <property type="project" value="UniProtKB-EC"/>
</dbReference>
<reference evidence="4" key="1">
    <citation type="submission" date="2020-05" db="EMBL/GenBank/DDBJ databases">
        <title>Mycena genomes resolve the evolution of fungal bioluminescence.</title>
        <authorList>
            <person name="Tsai I.J."/>
        </authorList>
    </citation>
    <scope>NUCLEOTIDE SEQUENCE</scope>
    <source>
        <strain evidence="4">110903Hualien_Pintung</strain>
    </source>
</reference>
<keyword evidence="1" id="KW-0378">Hydrolase</keyword>
<dbReference type="InterPro" id="IPR017946">
    <property type="entry name" value="PLC-like_Pdiesterase_TIM-brl"/>
</dbReference>
<dbReference type="GO" id="GO:0016042">
    <property type="term" value="P:lipid catabolic process"/>
    <property type="evidence" value="ECO:0007669"/>
    <property type="project" value="UniProtKB-KW"/>
</dbReference>
<evidence type="ECO:0000256" key="1">
    <source>
        <dbReference type="RuleBase" id="RU361133"/>
    </source>
</evidence>
<dbReference type="InterPro" id="IPR001192">
    <property type="entry name" value="PI-PLC_fam"/>
</dbReference>
<keyword evidence="5" id="KW-1185">Reference proteome</keyword>
<protein>
    <recommendedName>
        <fullName evidence="1">Phosphoinositide phospholipase C</fullName>
        <ecNumber evidence="1">3.1.4.11</ecNumber>
    </recommendedName>
</protein>
<dbReference type="SMART" id="SM00149">
    <property type="entry name" value="PLCYc"/>
    <property type="match status" value="1"/>
</dbReference>
<evidence type="ECO:0000256" key="2">
    <source>
        <dbReference type="SAM" id="MobiDB-lite"/>
    </source>
</evidence>